<accession>A0A382A2J8</accession>
<sequence>VINRNRPEWSEHHVHQFQKLVHDAIVTDC</sequence>
<evidence type="ECO:0000313" key="1">
    <source>
        <dbReference type="EMBL" id="SVA95574.1"/>
    </source>
</evidence>
<reference evidence="1" key="1">
    <citation type="submission" date="2018-05" db="EMBL/GenBank/DDBJ databases">
        <authorList>
            <person name="Lanie J.A."/>
            <person name="Ng W.-L."/>
            <person name="Kazmierczak K.M."/>
            <person name="Andrzejewski T.M."/>
            <person name="Davidsen T.M."/>
            <person name="Wayne K.J."/>
            <person name="Tettelin H."/>
            <person name="Glass J.I."/>
            <person name="Rusch D."/>
            <person name="Podicherti R."/>
            <person name="Tsui H.-C.T."/>
            <person name="Winkler M.E."/>
        </authorList>
    </citation>
    <scope>NUCLEOTIDE SEQUENCE</scope>
</reference>
<dbReference type="EMBL" id="UINC01023598">
    <property type="protein sequence ID" value="SVA95574.1"/>
    <property type="molecule type" value="Genomic_DNA"/>
</dbReference>
<proteinExistence type="predicted"/>
<dbReference type="AlphaFoldDB" id="A0A382A2J8"/>
<feature type="non-terminal residue" evidence="1">
    <location>
        <position position="1"/>
    </location>
</feature>
<gene>
    <name evidence="1" type="ORF">METZ01_LOCUS148428</name>
</gene>
<name>A0A382A2J8_9ZZZZ</name>
<organism evidence="1">
    <name type="scientific">marine metagenome</name>
    <dbReference type="NCBI Taxonomy" id="408172"/>
    <lineage>
        <taxon>unclassified sequences</taxon>
        <taxon>metagenomes</taxon>
        <taxon>ecological metagenomes</taxon>
    </lineage>
</organism>
<protein>
    <submittedName>
        <fullName evidence="1">Uncharacterized protein</fullName>
    </submittedName>
</protein>